<evidence type="ECO:0000313" key="2">
    <source>
        <dbReference type="EMBL" id="GFD60203.1"/>
    </source>
</evidence>
<reference evidence="2" key="1">
    <citation type="journal article" date="2019" name="Sci. Rep.">
        <title>Draft genome of Tanacetum cinerariifolium, the natural source of mosquito coil.</title>
        <authorList>
            <person name="Yamashiro T."/>
            <person name="Shiraishi A."/>
            <person name="Satake H."/>
            <person name="Nakayama K."/>
        </authorList>
    </citation>
    <scope>NUCLEOTIDE SEQUENCE</scope>
</reference>
<evidence type="ECO:0000256" key="1">
    <source>
        <dbReference type="SAM" id="MobiDB-lite"/>
    </source>
</evidence>
<feature type="region of interest" description="Disordered" evidence="1">
    <location>
        <begin position="1"/>
        <end position="66"/>
    </location>
</feature>
<dbReference type="EMBL" id="BKCJ011874821">
    <property type="protein sequence ID" value="GFD60203.1"/>
    <property type="molecule type" value="Genomic_DNA"/>
</dbReference>
<comment type="caution">
    <text evidence="2">The sequence shown here is derived from an EMBL/GenBank/DDBJ whole genome shotgun (WGS) entry which is preliminary data.</text>
</comment>
<sequence>RPARQPGRRLRQRRSAPRPPLSGAAAAGLRRQPAGGSAVPRSRASALFQPGAARPAQFAGQRAGSF</sequence>
<accession>A0A699XLS2</accession>
<feature type="compositionally biased region" description="Basic residues" evidence="1">
    <location>
        <begin position="1"/>
        <end position="16"/>
    </location>
</feature>
<feature type="non-terminal residue" evidence="2">
    <location>
        <position position="1"/>
    </location>
</feature>
<protein>
    <submittedName>
        <fullName evidence="2">Uncharacterized protein</fullName>
    </submittedName>
</protein>
<proteinExistence type="predicted"/>
<dbReference type="AlphaFoldDB" id="A0A699XLS2"/>
<gene>
    <name evidence="2" type="ORF">Tci_932172</name>
</gene>
<organism evidence="2">
    <name type="scientific">Tanacetum cinerariifolium</name>
    <name type="common">Dalmatian daisy</name>
    <name type="synonym">Chrysanthemum cinerariifolium</name>
    <dbReference type="NCBI Taxonomy" id="118510"/>
    <lineage>
        <taxon>Eukaryota</taxon>
        <taxon>Viridiplantae</taxon>
        <taxon>Streptophyta</taxon>
        <taxon>Embryophyta</taxon>
        <taxon>Tracheophyta</taxon>
        <taxon>Spermatophyta</taxon>
        <taxon>Magnoliopsida</taxon>
        <taxon>eudicotyledons</taxon>
        <taxon>Gunneridae</taxon>
        <taxon>Pentapetalae</taxon>
        <taxon>asterids</taxon>
        <taxon>campanulids</taxon>
        <taxon>Asterales</taxon>
        <taxon>Asteraceae</taxon>
        <taxon>Asteroideae</taxon>
        <taxon>Anthemideae</taxon>
        <taxon>Anthemidinae</taxon>
        <taxon>Tanacetum</taxon>
    </lineage>
</organism>
<name>A0A699XLS2_TANCI</name>